<keyword evidence="5 13" id="KW-0245">EGF-like domain</keyword>
<dbReference type="GO" id="GO:0042063">
    <property type="term" value="P:gliogenesis"/>
    <property type="evidence" value="ECO:0007669"/>
    <property type="project" value="UniProtKB-ARBA"/>
</dbReference>
<dbReference type="FunFam" id="2.10.25.10:FF:000321">
    <property type="entry name" value="Protein delta homolog 1"/>
    <property type="match status" value="1"/>
</dbReference>
<dbReference type="Gene3D" id="2.10.25.140">
    <property type="match status" value="1"/>
</dbReference>
<evidence type="ECO:0000256" key="7">
    <source>
        <dbReference type="ARBA" id="ARBA00022729"/>
    </source>
</evidence>
<feature type="disulfide bond" evidence="13">
    <location>
        <begin position="435"/>
        <end position="444"/>
    </location>
</feature>
<feature type="disulfide bond" evidence="13">
    <location>
        <begin position="473"/>
        <end position="482"/>
    </location>
</feature>
<comment type="caution">
    <text evidence="21">The sequence shown here is derived from an EMBL/GenBank/DDBJ whole genome shotgun (WGS) entry which is preliminary data.</text>
</comment>
<feature type="disulfide bond" evidence="13">
    <location>
        <begin position="397"/>
        <end position="406"/>
    </location>
</feature>
<dbReference type="PROSITE" id="PS00022">
    <property type="entry name" value="EGF_1"/>
    <property type="match status" value="9"/>
</dbReference>
<evidence type="ECO:0000259" key="19">
    <source>
        <dbReference type="PROSITE" id="PS50026"/>
    </source>
</evidence>
<feature type="compositionally biased region" description="Polar residues" evidence="16">
    <location>
        <begin position="679"/>
        <end position="696"/>
    </location>
</feature>
<dbReference type="FunFam" id="2.10.25.10:FF:000045">
    <property type="entry name" value="Slit guidance ligand 2"/>
    <property type="match status" value="1"/>
</dbReference>
<keyword evidence="8 15" id="KW-0677">Repeat</keyword>
<dbReference type="FunFam" id="2.10.25.10:FF:000117">
    <property type="entry name" value="Delta-like protein"/>
    <property type="match status" value="1"/>
</dbReference>
<dbReference type="CDD" id="cd00054">
    <property type="entry name" value="EGF_CA"/>
    <property type="match status" value="7"/>
</dbReference>
<keyword evidence="4" id="KW-0964">Secreted</keyword>
<dbReference type="InterPro" id="IPR000152">
    <property type="entry name" value="EGF-type_Asp/Asn_hydroxyl_site"/>
</dbReference>
<evidence type="ECO:0000259" key="20">
    <source>
        <dbReference type="PROSITE" id="PS51051"/>
    </source>
</evidence>
<dbReference type="Proteomes" id="UP001634394">
    <property type="component" value="Unassembled WGS sequence"/>
</dbReference>
<dbReference type="InterPro" id="IPR051830">
    <property type="entry name" value="NOTCH_homolog"/>
</dbReference>
<dbReference type="PROSITE" id="PS00010">
    <property type="entry name" value="ASX_HYDROXYL"/>
    <property type="match status" value="5"/>
</dbReference>
<feature type="disulfide bond" evidence="14">
    <location>
        <begin position="197"/>
        <end position="209"/>
    </location>
</feature>
<organism evidence="21 22">
    <name type="scientific">Sinanodonta woodiana</name>
    <name type="common">Chinese pond mussel</name>
    <name type="synonym">Anodonta woodiana</name>
    <dbReference type="NCBI Taxonomy" id="1069815"/>
    <lineage>
        <taxon>Eukaryota</taxon>
        <taxon>Metazoa</taxon>
        <taxon>Spiralia</taxon>
        <taxon>Lophotrochozoa</taxon>
        <taxon>Mollusca</taxon>
        <taxon>Bivalvia</taxon>
        <taxon>Autobranchia</taxon>
        <taxon>Heteroconchia</taxon>
        <taxon>Palaeoheterodonta</taxon>
        <taxon>Unionida</taxon>
        <taxon>Unionoidea</taxon>
        <taxon>Unionidae</taxon>
        <taxon>Unioninae</taxon>
        <taxon>Sinanodonta</taxon>
    </lineage>
</organism>
<sequence>MRWRRATRVIVLGILHALVVLPKQVCSTGSFELKLKEFRNEHGLNSDGNCCNGYLKSSVCSSTCRTFFSICLTHYQAQISDNPQCTFASMTSPVLGENNVEFDNVSLLMDNPVRFPFQISWPGTFSIVIEAWHDTTLQGPQSGSPRELISRLAAQRSAQAGTDWLYYIHATEYTQLEYSYRIVCDENYYGPSCSIFCRPRDDQFGHYTCSENGTKICMGGWTGQYCDQAICLPGCHTNHGFCDTPNECKCRLGWQGQYCNQCLPYPGCQHGSCTEPWQCNCAEGWGGLFCNQDLNYCTHHSPCKNGGTCQNSGQGSYTCVCDEGFTGTNCEVEIDDCQNDPCLNGGTCKDIGFGYQCHCPLGFTGRRCDIVAESCANNPCKNGATCVEGQGPYTCICKPGYTGLSCETEINECDPNPCLHGGRCVDELNGFRCVCSAGYSGRKCEENVNDCSHNPCQNGGSCMDRVNDFECRCVAGFVGSLCEINVDDCELRPCANGGTCKDLVNDFTCICKPGFSGKDCRLNVNDCNPNPCTNDGSCVDLVSDYRCTCKQGFSGKNCQFRTSDNTQMTVTKLPERTTTERIVDKPTTYHPNSNISSYQQQQSTPVSGELTTSHLLLIVCLGAGIPLLIIIVVVTIFLCRRRRSLEETENLRNAKNNKETNIFITPNSSKLKVTNETQDINTKTSKSPSIRPTSKVYSEKPNNKHSNIKDFHERISSREYENRTKRLDKEHLSIDPANLDVRDCETGIHFTGKPSNINRNSKLILEEQTHRNSHYFGADVLATEV</sequence>
<dbReference type="FunFam" id="2.10.25.10:FF:000004">
    <property type="entry name" value="Neurogenic locus notch 1"/>
    <property type="match status" value="1"/>
</dbReference>
<dbReference type="SMART" id="SM00181">
    <property type="entry name" value="EGF"/>
    <property type="match status" value="9"/>
</dbReference>
<feature type="disulfide bond" evidence="13">
    <location>
        <begin position="511"/>
        <end position="520"/>
    </location>
</feature>
<feature type="domain" description="DSL" evidence="20">
    <location>
        <begin position="182"/>
        <end position="226"/>
    </location>
</feature>
<evidence type="ECO:0000256" key="11">
    <source>
        <dbReference type="ARBA" id="ARBA00023157"/>
    </source>
</evidence>
<name>A0ABD3WFL1_SINWO</name>
<feature type="region of interest" description="Disordered" evidence="16">
    <location>
        <begin position="679"/>
        <end position="706"/>
    </location>
</feature>
<dbReference type="InterPro" id="IPR001881">
    <property type="entry name" value="EGF-like_Ca-bd_dom"/>
</dbReference>
<dbReference type="PROSITE" id="PS01186">
    <property type="entry name" value="EGF_2"/>
    <property type="match status" value="8"/>
</dbReference>
<accession>A0ABD3WFL1</accession>
<evidence type="ECO:0000313" key="21">
    <source>
        <dbReference type="EMBL" id="KAL3872719.1"/>
    </source>
</evidence>
<evidence type="ECO:0000256" key="12">
    <source>
        <dbReference type="ARBA" id="ARBA00023180"/>
    </source>
</evidence>
<dbReference type="FunFam" id="2.10.25.140:FF:000001">
    <property type="entry name" value="Delta-like protein"/>
    <property type="match status" value="1"/>
</dbReference>
<evidence type="ECO:0000256" key="18">
    <source>
        <dbReference type="SAM" id="SignalP"/>
    </source>
</evidence>
<dbReference type="GO" id="GO:0005886">
    <property type="term" value="C:plasma membrane"/>
    <property type="evidence" value="ECO:0007669"/>
    <property type="project" value="UniProtKB-ARBA"/>
</dbReference>
<evidence type="ECO:0000256" key="5">
    <source>
        <dbReference type="ARBA" id="ARBA00022536"/>
    </source>
</evidence>
<dbReference type="PROSITE" id="PS51051">
    <property type="entry name" value="DSL"/>
    <property type="match status" value="1"/>
</dbReference>
<dbReference type="PROSITE" id="PS01187">
    <property type="entry name" value="EGF_CA"/>
    <property type="match status" value="3"/>
</dbReference>
<dbReference type="PANTHER" id="PTHR24033">
    <property type="entry name" value="EGF-LIKE DOMAIN-CONTAINING PROTEIN"/>
    <property type="match status" value="1"/>
</dbReference>
<dbReference type="Pfam" id="PF07657">
    <property type="entry name" value="MNNL"/>
    <property type="match status" value="1"/>
</dbReference>
<feature type="signal peptide" evidence="18">
    <location>
        <begin position="1"/>
        <end position="22"/>
    </location>
</feature>
<evidence type="ECO:0000256" key="8">
    <source>
        <dbReference type="ARBA" id="ARBA00022737"/>
    </source>
</evidence>
<dbReference type="PROSITE" id="PS50026">
    <property type="entry name" value="EGF_3"/>
    <property type="match status" value="7"/>
</dbReference>
<proteinExistence type="predicted"/>
<dbReference type="Pfam" id="PF12661">
    <property type="entry name" value="hEGF"/>
    <property type="match status" value="1"/>
</dbReference>
<dbReference type="GO" id="GO:0000902">
    <property type="term" value="P:cell morphogenesis"/>
    <property type="evidence" value="ECO:0007669"/>
    <property type="project" value="UniProtKB-ARBA"/>
</dbReference>
<keyword evidence="11 13" id="KW-1015">Disulfide bond</keyword>
<reference evidence="21 22" key="1">
    <citation type="submission" date="2024-11" db="EMBL/GenBank/DDBJ databases">
        <title>Chromosome-level genome assembly of the freshwater bivalve Anodonta woodiana.</title>
        <authorList>
            <person name="Chen X."/>
        </authorList>
    </citation>
    <scope>NUCLEOTIDE SEQUENCE [LARGE SCALE GENOMIC DNA]</scope>
    <source>
        <strain evidence="21">MN2024</strain>
        <tissue evidence="21">Gills</tissue>
    </source>
</reference>
<evidence type="ECO:0000256" key="2">
    <source>
        <dbReference type="ARBA" id="ARBA00004613"/>
    </source>
</evidence>
<keyword evidence="22" id="KW-1185">Reference proteome</keyword>
<dbReference type="EMBL" id="JBJQND010000006">
    <property type="protein sequence ID" value="KAL3872719.1"/>
    <property type="molecule type" value="Genomic_DNA"/>
</dbReference>
<dbReference type="SMART" id="SM00051">
    <property type="entry name" value="DSL"/>
    <property type="match status" value="1"/>
</dbReference>
<keyword evidence="3 15" id="KW-0217">Developmental protein</keyword>
<dbReference type="InterPro" id="IPR001774">
    <property type="entry name" value="DSL"/>
</dbReference>
<evidence type="ECO:0000256" key="3">
    <source>
        <dbReference type="ARBA" id="ARBA00022473"/>
    </source>
</evidence>
<feature type="domain" description="EGF-like" evidence="19">
    <location>
        <begin position="447"/>
        <end position="483"/>
    </location>
</feature>
<feature type="disulfide bond" evidence="13">
    <location>
        <begin position="359"/>
        <end position="368"/>
    </location>
</feature>
<dbReference type="SMART" id="SM00179">
    <property type="entry name" value="EGF_CA"/>
    <property type="match status" value="7"/>
</dbReference>
<dbReference type="GO" id="GO:0048018">
    <property type="term" value="F:receptor ligand activity"/>
    <property type="evidence" value="ECO:0007669"/>
    <property type="project" value="UniProtKB-ARBA"/>
</dbReference>
<evidence type="ECO:0000256" key="4">
    <source>
        <dbReference type="ARBA" id="ARBA00022525"/>
    </source>
</evidence>
<dbReference type="Pfam" id="PF01414">
    <property type="entry name" value="DSL"/>
    <property type="match status" value="1"/>
</dbReference>
<dbReference type="InterPro" id="IPR000742">
    <property type="entry name" value="EGF"/>
</dbReference>
<feature type="domain" description="EGF-like" evidence="19">
    <location>
        <begin position="371"/>
        <end position="407"/>
    </location>
</feature>
<keyword evidence="7 15" id="KW-0732">Signal</keyword>
<protein>
    <recommendedName>
        <fullName evidence="15">Delta-like protein</fullName>
    </recommendedName>
</protein>
<feature type="disulfide bond" evidence="14">
    <location>
        <begin position="217"/>
        <end position="226"/>
    </location>
</feature>
<dbReference type="FunFam" id="2.10.25.10:FF:000230">
    <property type="entry name" value="Delta-like protein"/>
    <property type="match status" value="1"/>
</dbReference>
<feature type="domain" description="EGF-like" evidence="19">
    <location>
        <begin position="485"/>
        <end position="521"/>
    </location>
</feature>
<feature type="transmembrane region" description="Helical" evidence="17">
    <location>
        <begin position="615"/>
        <end position="639"/>
    </location>
</feature>
<keyword evidence="6 15" id="KW-0812">Transmembrane</keyword>
<evidence type="ECO:0000256" key="9">
    <source>
        <dbReference type="ARBA" id="ARBA00022989"/>
    </source>
</evidence>
<dbReference type="InterPro" id="IPR013032">
    <property type="entry name" value="EGF-like_CS"/>
</dbReference>
<evidence type="ECO:0000256" key="15">
    <source>
        <dbReference type="RuleBase" id="RU280815"/>
    </source>
</evidence>
<dbReference type="InterPro" id="IPR018097">
    <property type="entry name" value="EGF_Ca-bd_CS"/>
</dbReference>
<comment type="caution">
    <text evidence="13">Lacks conserved residue(s) required for the propagation of feature annotation.</text>
</comment>
<dbReference type="FunFam" id="2.10.25.10:FF:000018">
    <property type="entry name" value="Delta-like 1"/>
    <property type="match status" value="1"/>
</dbReference>
<comment type="function">
    <text evidence="15">Putative Notch ligand involved in the mediation of Notch signaling.</text>
</comment>
<feature type="domain" description="EGF-like" evidence="19">
    <location>
        <begin position="523"/>
        <end position="559"/>
    </location>
</feature>
<dbReference type="SUPFAM" id="SSF57196">
    <property type="entry name" value="EGF/Laminin"/>
    <property type="match status" value="4"/>
</dbReference>
<dbReference type="PRINTS" id="PR00010">
    <property type="entry name" value="EGFBLOOD"/>
</dbReference>
<dbReference type="Pfam" id="PF21700">
    <property type="entry name" value="EGF_DL_JAG"/>
    <property type="match status" value="1"/>
</dbReference>
<feature type="domain" description="EGF-like" evidence="19">
    <location>
        <begin position="333"/>
        <end position="369"/>
    </location>
</feature>
<evidence type="ECO:0000256" key="14">
    <source>
        <dbReference type="PROSITE-ProRule" id="PRU00377"/>
    </source>
</evidence>
<evidence type="ECO:0000313" key="22">
    <source>
        <dbReference type="Proteomes" id="UP001634394"/>
    </source>
</evidence>
<keyword evidence="10 15" id="KW-0472">Membrane</keyword>
<evidence type="ECO:0000256" key="13">
    <source>
        <dbReference type="PROSITE-ProRule" id="PRU00076"/>
    </source>
</evidence>
<dbReference type="GO" id="GO:0048666">
    <property type="term" value="P:neuron development"/>
    <property type="evidence" value="ECO:0007669"/>
    <property type="project" value="UniProtKB-ARBA"/>
</dbReference>
<feature type="chain" id="PRO_5044848663" description="Delta-like protein" evidence="18">
    <location>
        <begin position="23"/>
        <end position="785"/>
    </location>
</feature>
<dbReference type="SUPFAM" id="SSF57184">
    <property type="entry name" value="Growth factor receptor domain"/>
    <property type="match status" value="1"/>
</dbReference>
<comment type="subcellular location">
    <subcellularLocation>
        <location evidence="1 15">Membrane</location>
        <topology evidence="1 15">Single-pass type I membrane protein</topology>
    </subcellularLocation>
    <subcellularLocation>
        <location evidence="2">Secreted</location>
    </subcellularLocation>
</comment>
<feature type="disulfide bond" evidence="14">
    <location>
        <begin position="184"/>
        <end position="193"/>
    </location>
</feature>
<dbReference type="InterPro" id="IPR011651">
    <property type="entry name" value="Notch_ligand_N"/>
</dbReference>
<evidence type="ECO:0000256" key="1">
    <source>
        <dbReference type="ARBA" id="ARBA00004479"/>
    </source>
</evidence>
<evidence type="ECO:0000256" key="6">
    <source>
        <dbReference type="ARBA" id="ARBA00022692"/>
    </source>
</evidence>
<dbReference type="FunFam" id="2.10.25.10:FF:000064">
    <property type="entry name" value="Delta-like protein"/>
    <property type="match status" value="1"/>
</dbReference>
<dbReference type="GO" id="GO:0005576">
    <property type="term" value="C:extracellular region"/>
    <property type="evidence" value="ECO:0007669"/>
    <property type="project" value="UniProtKB-SubCell"/>
</dbReference>
<evidence type="ECO:0000256" key="10">
    <source>
        <dbReference type="ARBA" id="ARBA00023136"/>
    </source>
</evidence>
<dbReference type="AlphaFoldDB" id="A0ABD3WFL1"/>
<keyword evidence="9 15" id="KW-1133">Transmembrane helix</keyword>
<dbReference type="Pfam" id="PF00008">
    <property type="entry name" value="EGF"/>
    <property type="match status" value="6"/>
</dbReference>
<evidence type="ECO:0000256" key="16">
    <source>
        <dbReference type="SAM" id="MobiDB-lite"/>
    </source>
</evidence>
<feature type="disulfide bond" evidence="13">
    <location>
        <begin position="549"/>
        <end position="558"/>
    </location>
</feature>
<feature type="compositionally biased region" description="Basic and acidic residues" evidence="16">
    <location>
        <begin position="697"/>
        <end position="706"/>
    </location>
</feature>
<dbReference type="PANTHER" id="PTHR24033:SF151">
    <property type="entry name" value="NOTCH 2"/>
    <property type="match status" value="1"/>
</dbReference>
<dbReference type="Gene3D" id="2.10.25.10">
    <property type="entry name" value="Laminin"/>
    <property type="match status" value="8"/>
</dbReference>
<dbReference type="InterPro" id="IPR009030">
    <property type="entry name" value="Growth_fac_rcpt_cys_sf"/>
</dbReference>
<gene>
    <name evidence="21" type="ORF">ACJMK2_035925</name>
</gene>
<feature type="domain" description="EGF-like" evidence="19">
    <location>
        <begin position="293"/>
        <end position="331"/>
    </location>
</feature>
<dbReference type="FunFam" id="2.10.25.10:FF:000061">
    <property type="entry name" value="Delta-like protein"/>
    <property type="match status" value="1"/>
</dbReference>
<feature type="domain" description="EGF-like" evidence="19">
    <location>
        <begin position="409"/>
        <end position="445"/>
    </location>
</feature>
<feature type="disulfide bond" evidence="13">
    <location>
        <begin position="321"/>
        <end position="330"/>
    </location>
</feature>
<keyword evidence="12" id="KW-0325">Glycoprotein</keyword>
<dbReference type="Gene3D" id="2.60.40.3510">
    <property type="match status" value="1"/>
</dbReference>
<evidence type="ECO:0000256" key="17">
    <source>
        <dbReference type="SAM" id="Phobius"/>
    </source>
</evidence>